<proteinExistence type="predicted"/>
<evidence type="ECO:0000259" key="1">
    <source>
        <dbReference type="Pfam" id="PF01610"/>
    </source>
</evidence>
<comment type="caution">
    <text evidence="2">The sequence shown here is derived from an EMBL/GenBank/DDBJ whole genome shotgun (WGS) entry which is preliminary data.</text>
</comment>
<dbReference type="RefSeq" id="WP_371841678.1">
    <property type="nucleotide sequence ID" value="NZ_JBGMEK010000151.1"/>
</dbReference>
<keyword evidence="3" id="KW-1185">Reference proteome</keyword>
<feature type="domain" description="Transposase IS204/IS1001/IS1096/IS1165 DDE" evidence="1">
    <location>
        <begin position="3"/>
        <end position="65"/>
    </location>
</feature>
<dbReference type="Pfam" id="PF01610">
    <property type="entry name" value="DDE_Tnp_ISL3"/>
    <property type="match status" value="1"/>
</dbReference>
<reference evidence="2 3" key="1">
    <citation type="submission" date="2024-08" db="EMBL/GenBank/DDBJ databases">
        <authorList>
            <person name="Ishaq N."/>
        </authorList>
    </citation>
    <scope>NUCLEOTIDE SEQUENCE [LARGE SCALE GENOMIC DNA]</scope>
    <source>
        <strain evidence="2 3">DSM 18651</strain>
    </source>
</reference>
<gene>
    <name evidence="2" type="ORF">ACCI49_23500</name>
</gene>
<evidence type="ECO:0000313" key="3">
    <source>
        <dbReference type="Proteomes" id="UP001569428"/>
    </source>
</evidence>
<sequence length="65" mass="7523">MQWKAFSSDVGHCLPGATIVLDRFHISLYLNKAVDQVRRSEQKDLLKKGDKRLSRSKYFLLTSPE</sequence>
<dbReference type="EMBL" id="JBGMEK010000151">
    <property type="protein sequence ID" value="MFA0813842.1"/>
    <property type="molecule type" value="Genomic_DNA"/>
</dbReference>
<organism evidence="2 3">
    <name type="scientific">Microbulbifer epialgicus</name>
    <dbReference type="NCBI Taxonomy" id="393907"/>
    <lineage>
        <taxon>Bacteria</taxon>
        <taxon>Pseudomonadati</taxon>
        <taxon>Pseudomonadota</taxon>
        <taxon>Gammaproteobacteria</taxon>
        <taxon>Cellvibrionales</taxon>
        <taxon>Microbulbiferaceae</taxon>
        <taxon>Microbulbifer</taxon>
    </lineage>
</organism>
<accession>A0ABV4P744</accession>
<dbReference type="InterPro" id="IPR002560">
    <property type="entry name" value="Transposase_DDE"/>
</dbReference>
<evidence type="ECO:0000313" key="2">
    <source>
        <dbReference type="EMBL" id="MFA0813842.1"/>
    </source>
</evidence>
<dbReference type="Proteomes" id="UP001569428">
    <property type="component" value="Unassembled WGS sequence"/>
</dbReference>
<protein>
    <submittedName>
        <fullName evidence="2">Transposase</fullName>
    </submittedName>
</protein>
<name>A0ABV4P744_9GAMM</name>